<dbReference type="SUPFAM" id="SSF56059">
    <property type="entry name" value="Glutathione synthetase ATP-binding domain-like"/>
    <property type="match status" value="1"/>
</dbReference>
<dbReference type="Pfam" id="PF07478">
    <property type="entry name" value="Dala_Dala_lig_C"/>
    <property type="match status" value="1"/>
</dbReference>
<keyword evidence="6 16" id="KW-0067">ATP-binding</keyword>
<evidence type="ECO:0000256" key="3">
    <source>
        <dbReference type="ARBA" id="ARBA00022598"/>
    </source>
</evidence>
<keyword evidence="4 15" id="KW-0479">Metal-binding</keyword>
<dbReference type="HAMAP" id="MF_00047">
    <property type="entry name" value="Dala_Dala_lig"/>
    <property type="match status" value="1"/>
</dbReference>
<evidence type="ECO:0000256" key="13">
    <source>
        <dbReference type="PIRSR" id="PIRSR039102-1"/>
    </source>
</evidence>
<dbReference type="FunFam" id="3.30.470.20:FF:000008">
    <property type="entry name" value="D-alanine--D-alanine ligase"/>
    <property type="match status" value="1"/>
</dbReference>
<evidence type="ECO:0000259" key="17">
    <source>
        <dbReference type="PROSITE" id="PS50975"/>
    </source>
</evidence>
<keyword evidence="3 12" id="KW-0436">Ligase</keyword>
<dbReference type="GO" id="GO:0009252">
    <property type="term" value="P:peptidoglycan biosynthetic process"/>
    <property type="evidence" value="ECO:0007669"/>
    <property type="project" value="UniProtKB-UniRule"/>
</dbReference>
<dbReference type="InterPro" id="IPR016185">
    <property type="entry name" value="PreATP-grasp_dom_sf"/>
</dbReference>
<evidence type="ECO:0000256" key="9">
    <source>
        <dbReference type="ARBA" id="ARBA00022984"/>
    </source>
</evidence>
<dbReference type="AlphaFoldDB" id="A0A4V3D9F7"/>
<evidence type="ECO:0000256" key="16">
    <source>
        <dbReference type="PROSITE-ProRule" id="PRU00409"/>
    </source>
</evidence>
<feature type="active site" evidence="13">
    <location>
        <position position="18"/>
    </location>
</feature>
<feature type="binding site" evidence="15">
    <location>
        <position position="319"/>
    </location>
    <ligand>
        <name>Mg(2+)</name>
        <dbReference type="ChEBI" id="CHEBI:18420"/>
        <label>2</label>
    </ligand>
</feature>
<gene>
    <name evidence="12" type="primary">ddl</name>
    <name evidence="18" type="ORF">EV190_101757</name>
</gene>
<evidence type="ECO:0000313" key="19">
    <source>
        <dbReference type="Proteomes" id="UP000295281"/>
    </source>
</evidence>
<reference evidence="18 19" key="1">
    <citation type="submission" date="2019-03" db="EMBL/GenBank/DDBJ databases">
        <title>Genomic Encyclopedia of Type Strains, Phase IV (KMG-IV): sequencing the most valuable type-strain genomes for metagenomic binning, comparative biology and taxonomic classification.</title>
        <authorList>
            <person name="Goeker M."/>
        </authorList>
    </citation>
    <scope>NUCLEOTIDE SEQUENCE [LARGE SCALE GENOMIC DNA]</scope>
    <source>
        <strain evidence="18 19">DSM 46770</strain>
    </source>
</reference>
<dbReference type="Pfam" id="PF01820">
    <property type="entry name" value="Dala_Dala_lig_N"/>
    <property type="match status" value="1"/>
</dbReference>
<dbReference type="PROSITE" id="PS00843">
    <property type="entry name" value="DALA_DALA_LIGASE_1"/>
    <property type="match status" value="1"/>
</dbReference>
<dbReference type="NCBIfam" id="NF002528">
    <property type="entry name" value="PRK01966.1-4"/>
    <property type="match status" value="1"/>
</dbReference>
<evidence type="ECO:0000256" key="15">
    <source>
        <dbReference type="PIRSR" id="PIRSR039102-3"/>
    </source>
</evidence>
<feature type="domain" description="ATP-grasp" evidence="17">
    <location>
        <begin position="148"/>
        <end position="352"/>
    </location>
</feature>
<feature type="binding site" evidence="14">
    <location>
        <begin position="192"/>
        <end position="193"/>
    </location>
    <ligand>
        <name>ATP</name>
        <dbReference type="ChEBI" id="CHEBI:30616"/>
    </ligand>
</feature>
<evidence type="ECO:0000256" key="4">
    <source>
        <dbReference type="ARBA" id="ARBA00022723"/>
    </source>
</evidence>
<organism evidence="18 19">
    <name type="scientific">Actinorugispora endophytica</name>
    <dbReference type="NCBI Taxonomy" id="1605990"/>
    <lineage>
        <taxon>Bacteria</taxon>
        <taxon>Bacillati</taxon>
        <taxon>Actinomycetota</taxon>
        <taxon>Actinomycetes</taxon>
        <taxon>Streptosporangiales</taxon>
        <taxon>Nocardiopsidaceae</taxon>
        <taxon>Actinorugispora</taxon>
    </lineage>
</organism>
<comment type="function">
    <text evidence="12">Cell wall formation.</text>
</comment>
<feature type="active site" evidence="13">
    <location>
        <position position="192"/>
    </location>
</feature>
<keyword evidence="19" id="KW-1185">Reference proteome</keyword>
<dbReference type="Proteomes" id="UP000295281">
    <property type="component" value="Unassembled WGS sequence"/>
</dbReference>
<feature type="binding site" evidence="14">
    <location>
        <begin position="318"/>
        <end position="319"/>
    </location>
    <ligand>
        <name>ATP</name>
        <dbReference type="ChEBI" id="CHEBI:30616"/>
    </ligand>
</feature>
<sequence>MSERRTRVALIFGGRSGEHDVSCSSAAAAMTHLDRERYEVVPVRITSEGVWVVGPSDTGPAVLDAAALTALTLEEPDSAAGTGSSARVCRSLADALTALGSIDVAFPALHGLHGEDGTVQSLLEMLGVPYVGNGVFASAAGIDKEFSKALFRAAGLPVARGVVLRRPDDDLSPELRGALGLPVFVKPARGGSSLGVTKVRSWGELDAALEQARAVDPKVLVEEAVHGREVDLAVLEDADGELRVGPPLEIRVTDDRRFFDYDAKYKGGSAVFDIPARLSPELDARLRELALRAFEALDCAGLMRVDFFLRDGVDPVVNEVNTFPGFTAASQFPQIWQTAGVSYPELLDILIANALGRGDRARRPARAEAAS</sequence>
<comment type="subcellular location">
    <subcellularLocation>
        <location evidence="12">Cytoplasm</location>
    </subcellularLocation>
</comment>
<keyword evidence="10 15" id="KW-0464">Manganese</keyword>
<evidence type="ECO:0000256" key="8">
    <source>
        <dbReference type="ARBA" id="ARBA00022960"/>
    </source>
</evidence>
<feature type="binding site" evidence="14">
    <location>
        <position position="144"/>
    </location>
    <ligand>
        <name>ATP</name>
        <dbReference type="ChEBI" id="CHEBI:30616"/>
    </ligand>
</feature>
<name>A0A4V3D9F7_9ACTN</name>
<evidence type="ECO:0000256" key="2">
    <source>
        <dbReference type="ARBA" id="ARBA00010871"/>
    </source>
</evidence>
<dbReference type="EC" id="6.3.2.4" evidence="12"/>
<dbReference type="OrthoDB" id="9813261at2"/>
<dbReference type="GO" id="GO:0005829">
    <property type="term" value="C:cytosol"/>
    <property type="evidence" value="ECO:0007669"/>
    <property type="project" value="TreeGrafter"/>
</dbReference>
<evidence type="ECO:0000313" key="18">
    <source>
        <dbReference type="EMBL" id="TDQ55430.1"/>
    </source>
</evidence>
<evidence type="ECO:0000256" key="1">
    <source>
        <dbReference type="ARBA" id="ARBA00001936"/>
    </source>
</evidence>
<comment type="caution">
    <text evidence="18">The sequence shown here is derived from an EMBL/GenBank/DDBJ whole genome shotgun (WGS) entry which is preliminary data.</text>
</comment>
<evidence type="ECO:0000256" key="12">
    <source>
        <dbReference type="HAMAP-Rule" id="MF_00047"/>
    </source>
</evidence>
<dbReference type="InterPro" id="IPR013815">
    <property type="entry name" value="ATP_grasp_subdomain_1"/>
</dbReference>
<feature type="active site" evidence="13">
    <location>
        <position position="330"/>
    </location>
</feature>
<dbReference type="UniPathway" id="UPA00219"/>
<dbReference type="InterPro" id="IPR005905">
    <property type="entry name" value="D_ala_D_ala"/>
</dbReference>
<dbReference type="NCBIfam" id="TIGR01205">
    <property type="entry name" value="D_ala_D_alaTIGR"/>
    <property type="match status" value="1"/>
</dbReference>
<dbReference type="RefSeq" id="WP_133739950.1">
    <property type="nucleotide sequence ID" value="NZ_SNYN01000001.1"/>
</dbReference>
<comment type="catalytic activity">
    <reaction evidence="12">
        <text>2 D-alanine + ATP = D-alanyl-D-alanine + ADP + phosphate + H(+)</text>
        <dbReference type="Rhea" id="RHEA:11224"/>
        <dbReference type="ChEBI" id="CHEBI:15378"/>
        <dbReference type="ChEBI" id="CHEBI:30616"/>
        <dbReference type="ChEBI" id="CHEBI:43474"/>
        <dbReference type="ChEBI" id="CHEBI:57416"/>
        <dbReference type="ChEBI" id="CHEBI:57822"/>
        <dbReference type="ChEBI" id="CHEBI:456216"/>
        <dbReference type="EC" id="6.3.2.4"/>
    </reaction>
</comment>
<dbReference type="InterPro" id="IPR011127">
    <property type="entry name" value="Dala_Dala_lig_N"/>
</dbReference>
<keyword evidence="11 12" id="KW-0961">Cell wall biogenesis/degradation</keyword>
<keyword evidence="5 14" id="KW-0547">Nucleotide-binding</keyword>
<keyword evidence="9 12" id="KW-0573">Peptidoglycan synthesis</keyword>
<dbReference type="SUPFAM" id="SSF52440">
    <property type="entry name" value="PreATP-grasp domain"/>
    <property type="match status" value="1"/>
</dbReference>
<dbReference type="InterPro" id="IPR011761">
    <property type="entry name" value="ATP-grasp"/>
</dbReference>
<keyword evidence="7 15" id="KW-0460">Magnesium</keyword>
<evidence type="ECO:0000256" key="14">
    <source>
        <dbReference type="PIRSR" id="PIRSR039102-2"/>
    </source>
</evidence>
<feature type="binding site" evidence="15">
    <location>
        <position position="319"/>
    </location>
    <ligand>
        <name>Mg(2+)</name>
        <dbReference type="ChEBI" id="CHEBI:18420"/>
        <label>1</label>
    </ligand>
</feature>
<dbReference type="GO" id="GO:0008716">
    <property type="term" value="F:D-alanine-D-alanine ligase activity"/>
    <property type="evidence" value="ECO:0007669"/>
    <property type="project" value="UniProtKB-UniRule"/>
</dbReference>
<dbReference type="InterPro" id="IPR000291">
    <property type="entry name" value="D-Ala_lig_Van_CS"/>
</dbReference>
<evidence type="ECO:0000256" key="11">
    <source>
        <dbReference type="ARBA" id="ARBA00023316"/>
    </source>
</evidence>
<evidence type="ECO:0000256" key="5">
    <source>
        <dbReference type="ARBA" id="ARBA00022741"/>
    </source>
</evidence>
<dbReference type="Gene3D" id="3.30.470.20">
    <property type="entry name" value="ATP-grasp fold, B domain"/>
    <property type="match status" value="1"/>
</dbReference>
<dbReference type="GO" id="GO:0046872">
    <property type="term" value="F:metal ion binding"/>
    <property type="evidence" value="ECO:0007669"/>
    <property type="project" value="UniProtKB-KW"/>
</dbReference>
<dbReference type="GO" id="GO:0071555">
    <property type="term" value="P:cell wall organization"/>
    <property type="evidence" value="ECO:0007669"/>
    <property type="project" value="UniProtKB-KW"/>
</dbReference>
<dbReference type="GO" id="GO:0005524">
    <property type="term" value="F:ATP binding"/>
    <property type="evidence" value="ECO:0007669"/>
    <property type="project" value="UniProtKB-UniRule"/>
</dbReference>
<keyword evidence="8 12" id="KW-0133">Cell shape</keyword>
<dbReference type="InterPro" id="IPR011095">
    <property type="entry name" value="Dala_Dala_lig_C"/>
</dbReference>
<comment type="cofactor">
    <cofactor evidence="15">
        <name>Mg(2+)</name>
        <dbReference type="ChEBI" id="CHEBI:18420"/>
    </cofactor>
    <cofactor evidence="15">
        <name>Mn(2+)</name>
        <dbReference type="ChEBI" id="CHEBI:29035"/>
    </cofactor>
    <text evidence="15">Binds 2 magnesium or manganese ions per subunit.</text>
</comment>
<dbReference type="GO" id="GO:0008360">
    <property type="term" value="P:regulation of cell shape"/>
    <property type="evidence" value="ECO:0007669"/>
    <property type="project" value="UniProtKB-KW"/>
</dbReference>
<keyword evidence="12" id="KW-0963">Cytoplasm</keyword>
<dbReference type="EMBL" id="SNYN01000001">
    <property type="protein sequence ID" value="TDQ55430.1"/>
    <property type="molecule type" value="Genomic_DNA"/>
</dbReference>
<protein>
    <recommendedName>
        <fullName evidence="12">D-alanine--D-alanine ligase</fullName>
        <ecNumber evidence="12">6.3.2.4</ecNumber>
    </recommendedName>
    <alternativeName>
        <fullName evidence="12">D-Ala-D-Ala ligase</fullName>
    </alternativeName>
    <alternativeName>
        <fullName evidence="12">D-alanylalanine synthetase</fullName>
    </alternativeName>
</protein>
<comment type="similarity">
    <text evidence="2 12">Belongs to the D-alanine--D-alanine ligase family.</text>
</comment>
<feature type="binding site" evidence="14">
    <location>
        <begin position="222"/>
        <end position="229"/>
    </location>
    <ligand>
        <name>ATP</name>
        <dbReference type="ChEBI" id="CHEBI:30616"/>
    </ligand>
</feature>
<feature type="binding site" evidence="15">
    <location>
        <position position="306"/>
    </location>
    <ligand>
        <name>Mg(2+)</name>
        <dbReference type="ChEBI" id="CHEBI:18420"/>
        <label>1</label>
    </ligand>
</feature>
<comment type="cofactor">
    <cofactor evidence="1">
        <name>Mn(2+)</name>
        <dbReference type="ChEBI" id="CHEBI:29035"/>
    </cofactor>
</comment>
<comment type="pathway">
    <text evidence="12">Cell wall biogenesis; peptidoglycan biosynthesis.</text>
</comment>
<feature type="binding site" evidence="15">
    <location>
        <position position="321"/>
    </location>
    <ligand>
        <name>Mg(2+)</name>
        <dbReference type="ChEBI" id="CHEBI:18420"/>
        <label>2</label>
    </ligand>
</feature>
<proteinExistence type="inferred from homology"/>
<accession>A0A4V3D9F7</accession>
<evidence type="ECO:0000256" key="6">
    <source>
        <dbReference type="ARBA" id="ARBA00022840"/>
    </source>
</evidence>
<evidence type="ECO:0000256" key="7">
    <source>
        <dbReference type="ARBA" id="ARBA00022842"/>
    </source>
</evidence>
<dbReference type="PROSITE" id="PS50975">
    <property type="entry name" value="ATP_GRASP"/>
    <property type="match status" value="1"/>
</dbReference>
<dbReference type="Gene3D" id="3.40.50.20">
    <property type="match status" value="1"/>
</dbReference>
<dbReference type="PANTHER" id="PTHR23132">
    <property type="entry name" value="D-ALANINE--D-ALANINE LIGASE"/>
    <property type="match status" value="1"/>
</dbReference>
<dbReference type="PIRSF" id="PIRSF039102">
    <property type="entry name" value="Ddl/VanB"/>
    <property type="match status" value="1"/>
</dbReference>
<dbReference type="PANTHER" id="PTHR23132:SF25">
    <property type="entry name" value="D-ALANINE--D-ALANINE LIGASE A"/>
    <property type="match status" value="1"/>
</dbReference>
<evidence type="ECO:0000256" key="10">
    <source>
        <dbReference type="ARBA" id="ARBA00023211"/>
    </source>
</evidence>
<feature type="binding site" evidence="14">
    <location>
        <begin position="184"/>
        <end position="186"/>
    </location>
    <ligand>
        <name>ATP</name>
        <dbReference type="ChEBI" id="CHEBI:30616"/>
    </ligand>
</feature>
<dbReference type="Gene3D" id="3.30.1490.20">
    <property type="entry name" value="ATP-grasp fold, A domain"/>
    <property type="match status" value="1"/>
</dbReference>